<dbReference type="InterPro" id="IPR036188">
    <property type="entry name" value="FAD/NAD-bd_sf"/>
</dbReference>
<feature type="domain" description="FAD-binding" evidence="3">
    <location>
        <begin position="2"/>
        <end position="343"/>
    </location>
</feature>
<dbReference type="NCBIfam" id="NF006091">
    <property type="entry name" value="PRK08243.1"/>
    <property type="match status" value="1"/>
</dbReference>
<dbReference type="Gene3D" id="3.30.9.10">
    <property type="entry name" value="D-Amino Acid Oxidase, subunit A, domain 2"/>
    <property type="match status" value="1"/>
</dbReference>
<dbReference type="SUPFAM" id="SSF51905">
    <property type="entry name" value="FAD/NAD(P)-binding domain"/>
    <property type="match status" value="1"/>
</dbReference>
<keyword evidence="1" id="KW-0285">Flavoprotein</keyword>
<dbReference type="PANTHER" id="PTHR43004">
    <property type="entry name" value="TRK SYSTEM POTASSIUM UPTAKE PROTEIN"/>
    <property type="match status" value="1"/>
</dbReference>
<dbReference type="InterPro" id="IPR002938">
    <property type="entry name" value="FAD-bd"/>
</dbReference>
<dbReference type="Pfam" id="PF01494">
    <property type="entry name" value="FAD_binding_3"/>
    <property type="match status" value="1"/>
</dbReference>
<gene>
    <name evidence="4" type="ORF">R4Z09_04030</name>
</gene>
<dbReference type="Gene3D" id="3.50.50.60">
    <property type="entry name" value="FAD/NAD(P)-binding domain"/>
    <property type="match status" value="1"/>
</dbReference>
<organism evidence="4 5">
    <name type="scientific">Niallia oryzisoli</name>
    <dbReference type="NCBI Taxonomy" id="1737571"/>
    <lineage>
        <taxon>Bacteria</taxon>
        <taxon>Bacillati</taxon>
        <taxon>Bacillota</taxon>
        <taxon>Bacilli</taxon>
        <taxon>Bacillales</taxon>
        <taxon>Bacillaceae</taxon>
        <taxon>Niallia</taxon>
    </lineage>
</organism>
<accession>A0ABZ2CFA9</accession>
<protein>
    <submittedName>
        <fullName evidence="4">4-hydroxybenzoate 3-monooxygenase</fullName>
    </submittedName>
</protein>
<proteinExistence type="predicted"/>
<keyword evidence="2" id="KW-0274">FAD</keyword>
<evidence type="ECO:0000259" key="3">
    <source>
        <dbReference type="Pfam" id="PF01494"/>
    </source>
</evidence>
<dbReference type="EMBL" id="CP137640">
    <property type="protein sequence ID" value="WVX82198.1"/>
    <property type="molecule type" value="Genomic_DNA"/>
</dbReference>
<dbReference type="PANTHER" id="PTHR43004:SF3">
    <property type="entry name" value="P-HYDROXYBENZOATE HYDROXYLASE"/>
    <property type="match status" value="1"/>
</dbReference>
<evidence type="ECO:0000256" key="2">
    <source>
        <dbReference type="ARBA" id="ARBA00022827"/>
    </source>
</evidence>
<name>A0ABZ2CFA9_9BACI</name>
<evidence type="ECO:0000313" key="5">
    <source>
        <dbReference type="Proteomes" id="UP001357223"/>
    </source>
</evidence>
<reference evidence="4 5" key="1">
    <citation type="submission" date="2023-10" db="EMBL/GenBank/DDBJ databases">
        <title>Niallia locisalis sp.nov. isolated from a salt pond sample.</title>
        <authorList>
            <person name="Li X.-J."/>
            <person name="Dong L."/>
        </authorList>
    </citation>
    <scope>NUCLEOTIDE SEQUENCE [LARGE SCALE GENOMIC DNA]</scope>
    <source>
        <strain evidence="4 5">DSM 29761</strain>
    </source>
</reference>
<dbReference type="RefSeq" id="WP_338451102.1">
    <property type="nucleotide sequence ID" value="NZ_CP137640.1"/>
</dbReference>
<dbReference type="Proteomes" id="UP001357223">
    <property type="component" value="Chromosome"/>
</dbReference>
<dbReference type="PRINTS" id="PR00420">
    <property type="entry name" value="RNGMNOXGNASE"/>
</dbReference>
<evidence type="ECO:0000313" key="4">
    <source>
        <dbReference type="EMBL" id="WVX82198.1"/>
    </source>
</evidence>
<keyword evidence="5" id="KW-1185">Reference proteome</keyword>
<dbReference type="InterPro" id="IPR050641">
    <property type="entry name" value="RIFMO-like"/>
</dbReference>
<dbReference type="SUPFAM" id="SSF54373">
    <property type="entry name" value="FAD-linked reductases, C-terminal domain"/>
    <property type="match status" value="1"/>
</dbReference>
<evidence type="ECO:0000256" key="1">
    <source>
        <dbReference type="ARBA" id="ARBA00022630"/>
    </source>
</evidence>
<sequence>MRTQVGIIGAGPAGLILAQYLHQQGIDSVILERKSRDNIEGTVKAGILEQTTIDILREIGVGDRMDREGYFHDGNYFQFNGQRRRIDLKKYSGGKQVVVYPQHEVIIDLVNARYKNGKDIIFDVEDVTLHDIDTDQPKIRYRKNGMDEELVCDFIAGCDGFHGPSRKAIPDNIRKEHLHIYKDGWLGILSDSAPAADELIYANHDKGFALLSTRTPILQRHYLQVDANDDITNWSDDRIWTELNERTKTHDGWQIPDGPINSKGIIQMRSFICETMQHGRLFIAGDAAHTVPPTGAKGLNLAATDVKVMARGITEFYQTGSTDILDRYSEICLRRVWKAERFSSFMTKLLHANPNLDSFERGIQLADLDYYTSYEAGLTMIAENYVGLPIEWEKSNELQAVLKK</sequence>